<evidence type="ECO:0000256" key="15">
    <source>
        <dbReference type="RuleBase" id="RU368122"/>
    </source>
</evidence>
<keyword evidence="6 15" id="KW-0136">Cellulose degradation</keyword>
<evidence type="ECO:0000313" key="18">
    <source>
        <dbReference type="EMBL" id="KAF3101532.1"/>
    </source>
</evidence>
<accession>A0A7C8NR95</accession>
<dbReference type="PROSITE" id="PS51164">
    <property type="entry name" value="CBM1_2"/>
    <property type="match status" value="1"/>
</dbReference>
<evidence type="ECO:0000256" key="1">
    <source>
        <dbReference type="ARBA" id="ARBA00001973"/>
    </source>
</evidence>
<evidence type="ECO:0000256" key="13">
    <source>
        <dbReference type="ARBA" id="ARBA00044502"/>
    </source>
</evidence>
<dbReference type="GO" id="GO:0046872">
    <property type="term" value="F:metal ion binding"/>
    <property type="evidence" value="ECO:0007669"/>
    <property type="project" value="UniProtKB-KW"/>
</dbReference>
<comment type="catalytic activity">
    <reaction evidence="14 15">
        <text>[(1-&gt;4)-beta-D-glucosyl]n+m + reduced acceptor + O2 = 4-dehydro-beta-D-glucosyl-[(1-&gt;4)-beta-D-glucosyl]n-1 + [(1-&gt;4)-beta-D-glucosyl]m + acceptor + H2O.</text>
        <dbReference type="EC" id="1.14.99.56"/>
    </reaction>
</comment>
<keyword evidence="12 15" id="KW-0624">Polysaccharide degradation</keyword>
<dbReference type="SMART" id="SM00236">
    <property type="entry name" value="fCBD"/>
    <property type="match status" value="1"/>
</dbReference>
<evidence type="ECO:0000256" key="11">
    <source>
        <dbReference type="ARBA" id="ARBA00023277"/>
    </source>
</evidence>
<dbReference type="GO" id="GO:0008810">
    <property type="term" value="F:cellulase activity"/>
    <property type="evidence" value="ECO:0007669"/>
    <property type="project" value="UniProtKB-UniRule"/>
</dbReference>
<dbReference type="Pfam" id="PF03443">
    <property type="entry name" value="AA9"/>
    <property type="match status" value="1"/>
</dbReference>
<keyword evidence="4" id="KW-0479">Metal-binding</keyword>
<evidence type="ECO:0000256" key="8">
    <source>
        <dbReference type="ARBA" id="ARBA00023008"/>
    </source>
</evidence>
<sequence>MVAFSKVAAVVALAGSASAHTIFQQLWVNGVAAGQDKGIRVPTYNGPIENVLSDSIICNGAPNPMKSPPPADIIDVPSGATLTMEWHHDPTGPNPNDASDPVDPTHKGPLMVYLAKVDSALTQTVTGLKWFKIYEDGLDVATNTWAVDKLIANKGFMDFKLPSCIPPGNYLLRGELLALHGAGQYPGAQFYMSCAQINIVGGGSASPPTVNFPGAYAGSDPGIHVNIYYPPLTSYTIPGPRPFTCGGTEPTTSAGTTLRTTTTTARTTTAATTTARTTTAATTTARTTTAGSGTGAPLYGQCGGQGWTGPTTCASGTCKVSNDWYSQCLP</sequence>
<dbReference type="PANTHER" id="PTHR33353:SF17">
    <property type="entry name" value="ENDO-BETA-1,4-GLUCANASE D"/>
    <property type="match status" value="1"/>
</dbReference>
<feature type="chain" id="PRO_5033586123" description="AA9 family lytic polysaccharide monooxygenase" evidence="16">
    <location>
        <begin position="20"/>
        <end position="330"/>
    </location>
</feature>
<evidence type="ECO:0000256" key="6">
    <source>
        <dbReference type="ARBA" id="ARBA00023001"/>
    </source>
</evidence>
<dbReference type="PROSITE" id="PS00562">
    <property type="entry name" value="CBM1_1"/>
    <property type="match status" value="1"/>
</dbReference>
<dbReference type="InterPro" id="IPR000254">
    <property type="entry name" value="CBD"/>
</dbReference>
<dbReference type="GO" id="GO:0030245">
    <property type="term" value="P:cellulose catabolic process"/>
    <property type="evidence" value="ECO:0007669"/>
    <property type="project" value="UniProtKB-UniRule"/>
</dbReference>
<evidence type="ECO:0000259" key="17">
    <source>
        <dbReference type="PROSITE" id="PS51164"/>
    </source>
</evidence>
<dbReference type="SUPFAM" id="SSF57180">
    <property type="entry name" value="Cellulose-binding domain"/>
    <property type="match status" value="1"/>
</dbReference>
<proteinExistence type="inferred from homology"/>
<dbReference type="PANTHER" id="PTHR33353">
    <property type="entry name" value="PUTATIVE (AFU_ORTHOLOGUE AFUA_1G12560)-RELATED"/>
    <property type="match status" value="1"/>
</dbReference>
<evidence type="ECO:0000256" key="10">
    <source>
        <dbReference type="ARBA" id="ARBA00023157"/>
    </source>
</evidence>
<evidence type="ECO:0000256" key="16">
    <source>
        <dbReference type="SAM" id="SignalP"/>
    </source>
</evidence>
<dbReference type="GO" id="GO:0005576">
    <property type="term" value="C:extracellular region"/>
    <property type="evidence" value="ECO:0007669"/>
    <property type="project" value="UniProtKB-SubCell"/>
</dbReference>
<comment type="caution">
    <text evidence="19">The sequence shown here is derived from an EMBL/GenBank/DDBJ whole genome shotgun (WGS) entry which is preliminary data.</text>
</comment>
<reference evidence="20 21" key="1">
    <citation type="submission" date="2019-06" db="EMBL/GenBank/DDBJ databases">
        <authorList>
            <person name="Palmer J.M."/>
        </authorList>
    </citation>
    <scope>NUCLEOTIDE SEQUENCE [LARGE SCALE GENOMIC DNA]</scope>
    <source>
        <strain evidence="18 20">TWF102</strain>
        <strain evidence="19 21">TWF703</strain>
    </source>
</reference>
<keyword evidence="5 16" id="KW-0732">Signal</keyword>
<evidence type="ECO:0000256" key="5">
    <source>
        <dbReference type="ARBA" id="ARBA00022729"/>
    </source>
</evidence>
<keyword evidence="8" id="KW-0186">Copper</keyword>
<evidence type="ECO:0000256" key="4">
    <source>
        <dbReference type="ARBA" id="ARBA00022723"/>
    </source>
</evidence>
<comment type="function">
    <text evidence="15">Lytic polysaccharide monooxygenase (LMPO) that depolymerizes crystalline and amorphous polysaccharides via the oxidation of scissile alpha- or beta-(1-4)-glycosidic bonds, yielding C1 and/or C4 oxidation products. Catalysis by LPMOs requires the reduction of the active-site copper from Cu(II) to Cu(I) by a reducing agent and H(2)O(2) or O(2) as a cosubstrate.</text>
</comment>
<evidence type="ECO:0000256" key="2">
    <source>
        <dbReference type="ARBA" id="ARBA00004613"/>
    </source>
</evidence>
<dbReference type="AlphaFoldDB" id="A0A7C8NR95"/>
<evidence type="ECO:0000313" key="19">
    <source>
        <dbReference type="EMBL" id="KAF3127621.1"/>
    </source>
</evidence>
<keyword evidence="9" id="KW-0503">Monooxygenase</keyword>
<dbReference type="InterPro" id="IPR005103">
    <property type="entry name" value="AA9_LPMO"/>
</dbReference>
<evidence type="ECO:0000313" key="20">
    <source>
        <dbReference type="Proteomes" id="UP000475325"/>
    </source>
</evidence>
<feature type="domain" description="CBM1" evidence="17">
    <location>
        <begin position="294"/>
        <end position="329"/>
    </location>
</feature>
<evidence type="ECO:0000256" key="7">
    <source>
        <dbReference type="ARBA" id="ARBA00023002"/>
    </source>
</evidence>
<dbReference type="Gene3D" id="2.70.50.70">
    <property type="match status" value="1"/>
</dbReference>
<keyword evidence="11 15" id="KW-0119">Carbohydrate metabolism</keyword>
<gene>
    <name evidence="18" type="ORF">TWF102_004784</name>
    <name evidence="19" type="ORF">TWF703_009875</name>
</gene>
<keyword evidence="7" id="KW-0560">Oxidoreductase</keyword>
<dbReference type="EMBL" id="WIQW01000023">
    <property type="protein sequence ID" value="KAF3101532.1"/>
    <property type="molecule type" value="Genomic_DNA"/>
</dbReference>
<dbReference type="Proteomes" id="UP000480548">
    <property type="component" value="Unassembled WGS sequence"/>
</dbReference>
<dbReference type="InterPro" id="IPR049892">
    <property type="entry name" value="AA9"/>
</dbReference>
<dbReference type="Pfam" id="PF00734">
    <property type="entry name" value="CBM_1"/>
    <property type="match status" value="1"/>
</dbReference>
<evidence type="ECO:0000256" key="12">
    <source>
        <dbReference type="ARBA" id="ARBA00023326"/>
    </source>
</evidence>
<dbReference type="CDD" id="cd21175">
    <property type="entry name" value="LPMO_AA9"/>
    <property type="match status" value="1"/>
</dbReference>
<dbReference type="InterPro" id="IPR035971">
    <property type="entry name" value="CBD_sf"/>
</dbReference>
<comment type="cofactor">
    <cofactor evidence="1">
        <name>Cu(2+)</name>
        <dbReference type="ChEBI" id="CHEBI:29036"/>
    </cofactor>
</comment>
<dbReference type="Proteomes" id="UP000475325">
    <property type="component" value="Unassembled WGS sequence"/>
</dbReference>
<dbReference type="EMBL" id="WIQZ01000076">
    <property type="protein sequence ID" value="KAF3127621.1"/>
    <property type="molecule type" value="Genomic_DNA"/>
</dbReference>
<dbReference type="GO" id="GO:0004497">
    <property type="term" value="F:monooxygenase activity"/>
    <property type="evidence" value="ECO:0007669"/>
    <property type="project" value="UniProtKB-KW"/>
</dbReference>
<protein>
    <recommendedName>
        <fullName evidence="15">AA9 family lytic polysaccharide monooxygenase</fullName>
        <ecNumber evidence="15">1.14.99.56</ecNumber>
    </recommendedName>
    <alternativeName>
        <fullName evidence="15">Endo-beta-1,4-glucanase</fullName>
    </alternativeName>
    <alternativeName>
        <fullName evidence="15">Glycosyl hydrolase 61 family protein</fullName>
    </alternativeName>
</protein>
<comment type="similarity">
    <text evidence="13">Belongs to the polysaccharide monooxygenase AA9 family.</text>
</comment>
<comment type="domain">
    <text evidence="15">Has a modular structure: an endo-beta-1,4-glucanase catalytic module at the N-terminus, a linker rich in serines and threonines, and a C-terminal carbohydrate-binding module (CBM).</text>
</comment>
<keyword evidence="10 15" id="KW-1015">Disulfide bond</keyword>
<dbReference type="GO" id="GO:0030248">
    <property type="term" value="F:cellulose binding"/>
    <property type="evidence" value="ECO:0007669"/>
    <property type="project" value="UniProtKB-UniRule"/>
</dbReference>
<feature type="signal peptide" evidence="16">
    <location>
        <begin position="1"/>
        <end position="19"/>
    </location>
</feature>
<dbReference type="EC" id="1.14.99.56" evidence="15"/>
<keyword evidence="3 15" id="KW-0964">Secreted</keyword>
<evidence type="ECO:0000256" key="9">
    <source>
        <dbReference type="ARBA" id="ARBA00023033"/>
    </source>
</evidence>
<evidence type="ECO:0000256" key="14">
    <source>
        <dbReference type="ARBA" id="ARBA00045077"/>
    </source>
</evidence>
<organism evidence="19 21">
    <name type="scientific">Orbilia oligospora</name>
    <name type="common">Nematode-trapping fungus</name>
    <name type="synonym">Arthrobotrys oligospora</name>
    <dbReference type="NCBI Taxonomy" id="2813651"/>
    <lineage>
        <taxon>Eukaryota</taxon>
        <taxon>Fungi</taxon>
        <taxon>Dikarya</taxon>
        <taxon>Ascomycota</taxon>
        <taxon>Pezizomycotina</taxon>
        <taxon>Orbiliomycetes</taxon>
        <taxon>Orbiliales</taxon>
        <taxon>Orbiliaceae</taxon>
        <taxon>Orbilia</taxon>
    </lineage>
</organism>
<name>A0A7C8NR95_ORBOL</name>
<evidence type="ECO:0000313" key="21">
    <source>
        <dbReference type="Proteomes" id="UP000480548"/>
    </source>
</evidence>
<comment type="subcellular location">
    <subcellularLocation>
        <location evidence="2 15">Secreted</location>
    </subcellularLocation>
</comment>
<evidence type="ECO:0000256" key="3">
    <source>
        <dbReference type="ARBA" id="ARBA00022525"/>
    </source>
</evidence>